<feature type="region of interest" description="Disordered" evidence="1">
    <location>
        <begin position="127"/>
        <end position="158"/>
    </location>
</feature>
<reference evidence="3" key="2">
    <citation type="submission" date="2015-06" db="UniProtKB">
        <authorList>
            <consortium name="EnsemblProtists"/>
        </authorList>
    </citation>
    <scope>IDENTIFICATION</scope>
    <source>
        <strain evidence="3">Pr102</strain>
    </source>
</reference>
<protein>
    <recommendedName>
        <fullName evidence="2">Myb/SANT-like domain-containing protein</fullName>
    </recommendedName>
</protein>
<evidence type="ECO:0000313" key="3">
    <source>
        <dbReference type="EnsemblProtists" id="Phyra77628"/>
    </source>
</evidence>
<dbReference type="Proteomes" id="UP000005238">
    <property type="component" value="Unassembled WGS sequence"/>
</dbReference>
<feature type="compositionally biased region" description="Low complexity" evidence="1">
    <location>
        <begin position="127"/>
        <end position="139"/>
    </location>
</feature>
<sequence length="361" mass="40052">MSGKKQSRAVWGLTEEQALLELFEKAREDPSSCKGRGVSPAAWANIVAEINRRCGCTFVIDQIKSKYTRTMIDYELFTEVGGGGSLTDQDWDTLITARPENASRLRQFKESGFPHAEICRRIVATQGESTSASGTTSGRPRGRPRNATKRLNQSTAEEPTVKKVRIDVGQDGNGWGLREEKLLLFLCWRAKNDREVSGDEGLKPQGWQDVVSELNQHCLTHFTEKEVKEKYVELIQRYTQFKAATGYSGVADSAPKDEMDWERLIRERPRFYQQLQKLQEQGGFPHVEACSLIKATGNIAASLQAAANGHPSASQAGSGPGVGATPAVFTQELHDNLNMFLKTATAYLVMLINDHNQDNGM</sequence>
<dbReference type="VEuPathDB" id="FungiDB:KRP23_2304"/>
<dbReference type="EnsemblProtists" id="Phyra77628">
    <property type="protein sequence ID" value="Phyra77628"/>
    <property type="gene ID" value="Phyra77628"/>
</dbReference>
<keyword evidence="4" id="KW-1185">Reference proteome</keyword>
<dbReference type="HOGENOM" id="CLU_786367_0_0_1"/>
<dbReference type="Pfam" id="PF12776">
    <property type="entry name" value="Myb_DNA-bind_3"/>
    <property type="match status" value="2"/>
</dbReference>
<evidence type="ECO:0000256" key="1">
    <source>
        <dbReference type="SAM" id="MobiDB-lite"/>
    </source>
</evidence>
<feature type="domain" description="Myb/SANT-like" evidence="2">
    <location>
        <begin position="175"/>
        <end position="248"/>
    </location>
</feature>
<dbReference type="InterPro" id="IPR024752">
    <property type="entry name" value="Myb/SANT-like_dom"/>
</dbReference>
<name>H3GMC0_PHYRM</name>
<dbReference type="PANTHER" id="PTHR46929">
    <property type="entry name" value="EXPRESSED PROTEIN"/>
    <property type="match status" value="1"/>
</dbReference>
<dbReference type="AlphaFoldDB" id="H3GMC0"/>
<dbReference type="VEuPathDB" id="FungiDB:KRP22_7840"/>
<accession>H3GMC0</accession>
<evidence type="ECO:0000313" key="4">
    <source>
        <dbReference type="Proteomes" id="UP000005238"/>
    </source>
</evidence>
<evidence type="ECO:0000259" key="2">
    <source>
        <dbReference type="Pfam" id="PF12776"/>
    </source>
</evidence>
<dbReference type="eggNOG" id="ENOG502SNC8">
    <property type="taxonomic scope" value="Eukaryota"/>
</dbReference>
<dbReference type="InParanoid" id="H3GMC0"/>
<dbReference type="OMA" id="RCKTSLF"/>
<feature type="domain" description="Myb/SANT-like" evidence="2">
    <location>
        <begin position="11"/>
        <end position="81"/>
    </location>
</feature>
<proteinExistence type="predicted"/>
<dbReference type="PANTHER" id="PTHR46929:SF3">
    <property type="entry name" value="MYB_SANT-LIKE DOMAIN-CONTAINING PROTEIN"/>
    <property type="match status" value="1"/>
</dbReference>
<dbReference type="EMBL" id="DS566022">
    <property type="status" value="NOT_ANNOTATED_CDS"/>
    <property type="molecule type" value="Genomic_DNA"/>
</dbReference>
<organism evidence="3 4">
    <name type="scientific">Phytophthora ramorum</name>
    <name type="common">Sudden oak death agent</name>
    <dbReference type="NCBI Taxonomy" id="164328"/>
    <lineage>
        <taxon>Eukaryota</taxon>
        <taxon>Sar</taxon>
        <taxon>Stramenopiles</taxon>
        <taxon>Oomycota</taxon>
        <taxon>Peronosporomycetes</taxon>
        <taxon>Peronosporales</taxon>
        <taxon>Peronosporaceae</taxon>
        <taxon>Phytophthora</taxon>
    </lineage>
</organism>
<reference evidence="4" key="1">
    <citation type="journal article" date="2006" name="Science">
        <title>Phytophthora genome sequences uncover evolutionary origins and mechanisms of pathogenesis.</title>
        <authorList>
            <person name="Tyler B.M."/>
            <person name="Tripathy S."/>
            <person name="Zhang X."/>
            <person name="Dehal P."/>
            <person name="Jiang R.H."/>
            <person name="Aerts A."/>
            <person name="Arredondo F.D."/>
            <person name="Baxter L."/>
            <person name="Bensasson D."/>
            <person name="Beynon J.L."/>
            <person name="Chapman J."/>
            <person name="Damasceno C.M."/>
            <person name="Dorrance A.E."/>
            <person name="Dou D."/>
            <person name="Dickerman A.W."/>
            <person name="Dubchak I.L."/>
            <person name="Garbelotto M."/>
            <person name="Gijzen M."/>
            <person name="Gordon S.G."/>
            <person name="Govers F."/>
            <person name="Grunwald N.J."/>
            <person name="Huang W."/>
            <person name="Ivors K.L."/>
            <person name="Jones R.W."/>
            <person name="Kamoun S."/>
            <person name="Krampis K."/>
            <person name="Lamour K.H."/>
            <person name="Lee M.K."/>
            <person name="McDonald W.H."/>
            <person name="Medina M."/>
            <person name="Meijer H.J."/>
            <person name="Nordberg E.K."/>
            <person name="Maclean D.J."/>
            <person name="Ospina-Giraldo M.D."/>
            <person name="Morris P.F."/>
            <person name="Phuntumart V."/>
            <person name="Putnam N.H."/>
            <person name="Rash S."/>
            <person name="Rose J.K."/>
            <person name="Sakihama Y."/>
            <person name="Salamov A.A."/>
            <person name="Savidor A."/>
            <person name="Scheuring C.F."/>
            <person name="Smith B.M."/>
            <person name="Sobral B.W."/>
            <person name="Terry A."/>
            <person name="Torto-Alalibo T.A."/>
            <person name="Win J."/>
            <person name="Xu Z."/>
            <person name="Zhang H."/>
            <person name="Grigoriev I.V."/>
            <person name="Rokhsar D.S."/>
            <person name="Boore J.L."/>
        </authorList>
    </citation>
    <scope>NUCLEOTIDE SEQUENCE [LARGE SCALE GENOMIC DNA]</scope>
    <source>
        <strain evidence="4">Pr102</strain>
    </source>
</reference>